<reference evidence="1" key="1">
    <citation type="submission" date="2013-08" db="EMBL/GenBank/DDBJ databases">
        <authorList>
            <person name="Mendez C."/>
            <person name="Richter M."/>
            <person name="Ferrer M."/>
            <person name="Sanchez J."/>
        </authorList>
    </citation>
    <scope>NUCLEOTIDE SEQUENCE</scope>
</reference>
<evidence type="ECO:0000313" key="1">
    <source>
        <dbReference type="EMBL" id="EQD63995.1"/>
    </source>
</evidence>
<accession>T1CBN2</accession>
<proteinExistence type="predicted"/>
<sequence length="70" mass="8193">MVYKNMARAQRERDDRNEALSKIVKELGVLEKKCQQWSEARVHGAVKEIVGRWGKYIDVHVGRKRTGKRV</sequence>
<name>T1CBN2_9ZZZZ</name>
<feature type="non-terminal residue" evidence="1">
    <location>
        <position position="70"/>
    </location>
</feature>
<dbReference type="AlphaFoldDB" id="T1CBN2"/>
<organism evidence="1">
    <name type="scientific">mine drainage metagenome</name>
    <dbReference type="NCBI Taxonomy" id="410659"/>
    <lineage>
        <taxon>unclassified sequences</taxon>
        <taxon>metagenomes</taxon>
        <taxon>ecological metagenomes</taxon>
    </lineage>
</organism>
<protein>
    <submittedName>
        <fullName evidence="1">Transposase</fullName>
    </submittedName>
</protein>
<dbReference type="EMBL" id="AUZZ01001553">
    <property type="protein sequence ID" value="EQD63995.1"/>
    <property type="molecule type" value="Genomic_DNA"/>
</dbReference>
<comment type="caution">
    <text evidence="1">The sequence shown here is derived from an EMBL/GenBank/DDBJ whole genome shotgun (WGS) entry which is preliminary data.</text>
</comment>
<gene>
    <name evidence="1" type="ORF">B2A_02243</name>
</gene>
<reference evidence="1" key="2">
    <citation type="journal article" date="2014" name="ISME J.">
        <title>Microbial stratification in low pH oxic and suboxic macroscopic growths along an acid mine drainage.</title>
        <authorList>
            <person name="Mendez-Garcia C."/>
            <person name="Mesa V."/>
            <person name="Sprenger R.R."/>
            <person name="Richter M."/>
            <person name="Diez M.S."/>
            <person name="Solano J."/>
            <person name="Bargiela R."/>
            <person name="Golyshina O.V."/>
            <person name="Manteca A."/>
            <person name="Ramos J.L."/>
            <person name="Gallego J.R."/>
            <person name="Llorente I."/>
            <person name="Martins Dos Santos V.A."/>
            <person name="Jensen O.N."/>
            <person name="Pelaez A.I."/>
            <person name="Sanchez J."/>
            <person name="Ferrer M."/>
        </authorList>
    </citation>
    <scope>NUCLEOTIDE SEQUENCE</scope>
</reference>